<feature type="transmembrane region" description="Helical" evidence="7">
    <location>
        <begin position="173"/>
        <end position="194"/>
    </location>
</feature>
<feature type="transmembrane region" description="Helical" evidence="7">
    <location>
        <begin position="344"/>
        <end position="365"/>
    </location>
</feature>
<feature type="transmembrane region" description="Helical" evidence="7">
    <location>
        <begin position="417"/>
        <end position="439"/>
    </location>
</feature>
<dbReference type="Pfam" id="PF00361">
    <property type="entry name" value="Proton_antipo_M"/>
    <property type="match status" value="1"/>
</dbReference>
<keyword evidence="5 7" id="KW-0472">Membrane</keyword>
<dbReference type="AlphaFoldDB" id="A0A1I7N6S4"/>
<feature type="transmembrane region" description="Helical" evidence="7">
    <location>
        <begin position="281"/>
        <end position="301"/>
    </location>
</feature>
<evidence type="ECO:0000313" key="10">
    <source>
        <dbReference type="Proteomes" id="UP000199537"/>
    </source>
</evidence>
<dbReference type="PRINTS" id="PR01437">
    <property type="entry name" value="NUOXDRDTASE4"/>
</dbReference>
<evidence type="ECO:0000256" key="4">
    <source>
        <dbReference type="ARBA" id="ARBA00022989"/>
    </source>
</evidence>
<feature type="transmembrane region" description="Helical" evidence="7">
    <location>
        <begin position="87"/>
        <end position="108"/>
    </location>
</feature>
<name>A0A1I7N6S4_9BACT</name>
<dbReference type="NCBIfam" id="TIGR01972">
    <property type="entry name" value="NDH_I_M"/>
    <property type="match status" value="1"/>
</dbReference>
<feature type="transmembrane region" description="Helical" evidence="7">
    <location>
        <begin position="27"/>
        <end position="44"/>
    </location>
</feature>
<feature type="transmembrane region" description="Helical" evidence="7">
    <location>
        <begin position="459"/>
        <end position="477"/>
    </location>
</feature>
<dbReference type="GO" id="GO:0012505">
    <property type="term" value="C:endomembrane system"/>
    <property type="evidence" value="ECO:0007669"/>
    <property type="project" value="UniProtKB-SubCell"/>
</dbReference>
<dbReference type="InterPro" id="IPR003918">
    <property type="entry name" value="NADH_UbQ_OxRdtase"/>
</dbReference>
<evidence type="ECO:0000259" key="8">
    <source>
        <dbReference type="Pfam" id="PF00361"/>
    </source>
</evidence>
<dbReference type="InterPro" id="IPR001750">
    <property type="entry name" value="ND/Mrp_TM"/>
</dbReference>
<dbReference type="EMBL" id="FPCJ01000001">
    <property type="protein sequence ID" value="SFV30359.1"/>
    <property type="molecule type" value="Genomic_DNA"/>
</dbReference>
<evidence type="ECO:0000256" key="3">
    <source>
        <dbReference type="ARBA" id="ARBA00022692"/>
    </source>
</evidence>
<comment type="similarity">
    <text evidence="2">Belongs to the complex I subunit 4 family.</text>
</comment>
<feature type="domain" description="NADH:quinone oxidoreductase/Mrp antiporter transmembrane" evidence="8">
    <location>
        <begin position="137"/>
        <end position="426"/>
    </location>
</feature>
<feature type="transmembrane region" description="Helical" evidence="7">
    <location>
        <begin position="313"/>
        <end position="332"/>
    </location>
</feature>
<organism evidence="9 10">
    <name type="scientific">Thermoflavifilum thermophilum</name>
    <dbReference type="NCBI Taxonomy" id="1393122"/>
    <lineage>
        <taxon>Bacteria</taxon>
        <taxon>Pseudomonadati</taxon>
        <taxon>Bacteroidota</taxon>
        <taxon>Chitinophagia</taxon>
        <taxon>Chitinophagales</taxon>
        <taxon>Chitinophagaceae</taxon>
        <taxon>Thermoflavifilum</taxon>
    </lineage>
</organism>
<dbReference type="GO" id="GO:0015990">
    <property type="term" value="P:electron transport coupled proton transport"/>
    <property type="evidence" value="ECO:0007669"/>
    <property type="project" value="TreeGrafter"/>
</dbReference>
<dbReference type="GO" id="GO:0042773">
    <property type="term" value="P:ATP synthesis coupled electron transport"/>
    <property type="evidence" value="ECO:0007669"/>
    <property type="project" value="InterPro"/>
</dbReference>
<comment type="subcellular location">
    <subcellularLocation>
        <location evidence="1">Endomembrane system</location>
        <topology evidence="1">Multi-pass membrane protein</topology>
    </subcellularLocation>
    <subcellularLocation>
        <location evidence="6">Membrane</location>
        <topology evidence="6">Multi-pass membrane protein</topology>
    </subcellularLocation>
</comment>
<dbReference type="GO" id="GO:0048039">
    <property type="term" value="F:ubiquinone binding"/>
    <property type="evidence" value="ECO:0007669"/>
    <property type="project" value="TreeGrafter"/>
</dbReference>
<evidence type="ECO:0000256" key="6">
    <source>
        <dbReference type="RuleBase" id="RU000320"/>
    </source>
</evidence>
<keyword evidence="10" id="KW-1185">Reference proteome</keyword>
<keyword evidence="4 7" id="KW-1133">Transmembrane helix</keyword>
<evidence type="ECO:0000256" key="5">
    <source>
        <dbReference type="ARBA" id="ARBA00023136"/>
    </source>
</evidence>
<evidence type="ECO:0000313" key="9">
    <source>
        <dbReference type="EMBL" id="SFV30359.1"/>
    </source>
</evidence>
<dbReference type="GO" id="GO:0016020">
    <property type="term" value="C:membrane"/>
    <property type="evidence" value="ECO:0007669"/>
    <property type="project" value="UniProtKB-SubCell"/>
</dbReference>
<proteinExistence type="inferred from homology"/>
<feature type="transmembrane region" description="Helical" evidence="7">
    <location>
        <begin position="218"/>
        <end position="243"/>
    </location>
</feature>
<dbReference type="RefSeq" id="WP_092457955.1">
    <property type="nucleotide sequence ID" value="NZ_FPCJ01000001.1"/>
</dbReference>
<dbReference type="STRING" id="1393122.SAMN05660895_0770"/>
<dbReference type="GO" id="GO:0008137">
    <property type="term" value="F:NADH dehydrogenase (ubiquinone) activity"/>
    <property type="evidence" value="ECO:0007669"/>
    <property type="project" value="InterPro"/>
</dbReference>
<sequence>MILVWLLLIPLIGGVMAWMFSGLSRWIATLAVLIDLVLALQLWLSHPSMPIQPVQGTAIGAGLAWIAEVQYRWIPLLGASLHLAVDGFSLLMIVLTLFIGLLCVWMSWHDPVSREKTGFYHFHLLWLIAGMVGVFMAMDLLLFYFFWELMLIPMFFLISIWGGAQRKKASLKFFLFTQFSGLFMLIAILALYVLHGRQTGLYSFDYTELLGTTLSREVAGWLLAGFLLAFLVKLPAFPFHSWLPDTYTQSPTGGVALLAGVMSKTAAYGMLRFALPLFPEAARMFAPAMVILGVAGILYGAKLAYAQSDLKRLIAFSSFSHMGFILLGIFSMQELAYQGVIIEMVAHAISITGLFFVAGMLQVRLQHTQLDAMGGFWEYMPRMGGVAMVFVMASLGLPGLGNFVAEFLILAGAFQVHVVWTVLASLGLIASMIYSLVILQRVFHGKSKQTLTHADLKPLEGLVMACLVAAIVWIGFFPQRIVRSVQPVVQQLKQIAVKQNNSAADYEWVWNDLTLFK</sequence>
<reference evidence="10" key="1">
    <citation type="submission" date="2016-10" db="EMBL/GenBank/DDBJ databases">
        <authorList>
            <person name="Varghese N."/>
            <person name="Submissions S."/>
        </authorList>
    </citation>
    <scope>NUCLEOTIDE SEQUENCE [LARGE SCALE GENOMIC DNA]</scope>
    <source>
        <strain evidence="10">DSM 14807</strain>
    </source>
</reference>
<accession>A0A1I7N6S4</accession>
<evidence type="ECO:0000256" key="7">
    <source>
        <dbReference type="SAM" id="Phobius"/>
    </source>
</evidence>
<feature type="transmembrane region" description="Helical" evidence="7">
    <location>
        <begin position="386"/>
        <end position="411"/>
    </location>
</feature>
<evidence type="ECO:0000256" key="1">
    <source>
        <dbReference type="ARBA" id="ARBA00004127"/>
    </source>
</evidence>
<dbReference type="InterPro" id="IPR010227">
    <property type="entry name" value="NADH_Q_OxRdtase_chainM/4"/>
</dbReference>
<gene>
    <name evidence="9" type="ORF">SAMN05660895_0770</name>
</gene>
<keyword evidence="3 6" id="KW-0812">Transmembrane</keyword>
<dbReference type="PANTHER" id="PTHR43507:SF1">
    <property type="entry name" value="NADH-UBIQUINONE OXIDOREDUCTASE CHAIN 4"/>
    <property type="match status" value="1"/>
</dbReference>
<dbReference type="GO" id="GO:0003954">
    <property type="term" value="F:NADH dehydrogenase activity"/>
    <property type="evidence" value="ECO:0007669"/>
    <property type="project" value="TreeGrafter"/>
</dbReference>
<evidence type="ECO:0000256" key="2">
    <source>
        <dbReference type="ARBA" id="ARBA00009025"/>
    </source>
</evidence>
<protein>
    <submittedName>
        <fullName evidence="9">NADH dehydrogenase subunit M</fullName>
    </submittedName>
</protein>
<dbReference type="OrthoDB" id="9811718at2"/>
<feature type="transmembrane region" description="Helical" evidence="7">
    <location>
        <begin position="144"/>
        <end position="161"/>
    </location>
</feature>
<feature type="transmembrane region" description="Helical" evidence="7">
    <location>
        <begin position="120"/>
        <end position="138"/>
    </location>
</feature>
<dbReference type="PANTHER" id="PTHR43507">
    <property type="entry name" value="NADH-UBIQUINONE OXIDOREDUCTASE CHAIN 4"/>
    <property type="match status" value="1"/>
</dbReference>
<dbReference type="Proteomes" id="UP000199537">
    <property type="component" value="Unassembled WGS sequence"/>
</dbReference>